<evidence type="ECO:0000313" key="2">
    <source>
        <dbReference type="Proteomes" id="UP000003452"/>
    </source>
</evidence>
<evidence type="ECO:0000313" key="1">
    <source>
        <dbReference type="EMBL" id="EDY94376.1"/>
    </source>
</evidence>
<dbReference type="AlphaFoldDB" id="B5D476"/>
<dbReference type="HOGENOM" id="CLU_3076884_0_0_10"/>
<dbReference type="EMBL" id="ABQC02000024">
    <property type="protein sequence ID" value="EDY94376.1"/>
    <property type="molecule type" value="Genomic_DNA"/>
</dbReference>
<comment type="caution">
    <text evidence="1">The sequence shown here is derived from an EMBL/GenBank/DDBJ whole genome shotgun (WGS) entry which is preliminary data.</text>
</comment>
<gene>
    <name evidence="1" type="ORF">BACPLE_03830</name>
</gene>
<reference evidence="1 2" key="1">
    <citation type="submission" date="2008-08" db="EMBL/GenBank/DDBJ databases">
        <title>Draft genome sequence of Bacteroides plebeius (DSM 17135).</title>
        <authorList>
            <person name="Sudarsanam P."/>
            <person name="Ley R."/>
            <person name="Guruge J."/>
            <person name="Turnbaugh P.J."/>
            <person name="Mahowald M."/>
            <person name="Liep D."/>
            <person name="Gordon J."/>
        </authorList>
    </citation>
    <scope>NUCLEOTIDE SEQUENCE [LARGE SCALE GENOMIC DNA]</scope>
    <source>
        <strain evidence="2">DSM 17135 / JCM 12973 / M2</strain>
    </source>
</reference>
<proteinExistence type="predicted"/>
<name>B5D476_PHOPM</name>
<dbReference type="Proteomes" id="UP000003452">
    <property type="component" value="Unassembled WGS sequence"/>
</dbReference>
<accession>B5D476</accession>
<sequence>MLEAVEKYVGGKRSSLQSEVLAFLSEKRRKCAEKRKNVRRSSENSCIFACIE</sequence>
<organism evidence="1 2">
    <name type="scientific">Phocaeicola plebeius (strain DSM 17135 / JCM 12973 / CCUG 54634 / M2)</name>
    <name type="common">Bacteroides plebeius</name>
    <dbReference type="NCBI Taxonomy" id="484018"/>
    <lineage>
        <taxon>Bacteria</taxon>
        <taxon>Pseudomonadati</taxon>
        <taxon>Bacteroidota</taxon>
        <taxon>Bacteroidia</taxon>
        <taxon>Bacteroidales</taxon>
        <taxon>Bacteroidaceae</taxon>
        <taxon>Phocaeicola</taxon>
    </lineage>
</organism>
<reference evidence="1 2" key="2">
    <citation type="submission" date="2008-08" db="EMBL/GenBank/DDBJ databases">
        <authorList>
            <person name="Fulton L."/>
            <person name="Clifton S."/>
            <person name="Fulton B."/>
            <person name="Xu J."/>
            <person name="Minx P."/>
            <person name="Pepin K.H."/>
            <person name="Johnson M."/>
            <person name="Thiruvilangam P."/>
            <person name="Bhonagiri V."/>
            <person name="Nash W.E."/>
            <person name="Mardis E.R."/>
            <person name="Wilson R.K."/>
        </authorList>
    </citation>
    <scope>NUCLEOTIDE SEQUENCE [LARGE SCALE GENOMIC DNA]</scope>
    <source>
        <strain evidence="2">DSM 17135 / JCM 12973 / M2</strain>
    </source>
</reference>
<protein>
    <submittedName>
        <fullName evidence="1">Uncharacterized protein</fullName>
    </submittedName>
</protein>